<proteinExistence type="predicted"/>
<gene>
    <name evidence="2" type="primary">tsaB</name>
    <name evidence="2" type="ORF">IPL58_00860</name>
</gene>
<evidence type="ECO:0000313" key="2">
    <source>
        <dbReference type="EMBL" id="MBK8522794.1"/>
    </source>
</evidence>
<dbReference type="AlphaFoldDB" id="A0A9D7PRC0"/>
<reference evidence="2" key="1">
    <citation type="submission" date="2020-10" db="EMBL/GenBank/DDBJ databases">
        <title>Connecting structure to function with the recovery of over 1000 high-quality activated sludge metagenome-assembled genomes encoding full-length rRNA genes using long-read sequencing.</title>
        <authorList>
            <person name="Singleton C.M."/>
            <person name="Petriglieri F."/>
            <person name="Kristensen J.M."/>
            <person name="Kirkegaard R.H."/>
            <person name="Michaelsen T.Y."/>
            <person name="Andersen M.H."/>
            <person name="Karst S.M."/>
            <person name="Dueholm M.S."/>
            <person name="Nielsen P.H."/>
            <person name="Albertsen M."/>
        </authorList>
    </citation>
    <scope>NUCLEOTIDE SEQUENCE</scope>
    <source>
        <strain evidence="2">Hirt_18-Q3-R61-65_BATAC.395</strain>
    </source>
</reference>
<accession>A0A9D7PRC0</accession>
<dbReference type="InterPro" id="IPR022496">
    <property type="entry name" value="T6A_TsaB"/>
</dbReference>
<dbReference type="NCBIfam" id="TIGR03725">
    <property type="entry name" value="T6A_YeaZ"/>
    <property type="match status" value="1"/>
</dbReference>
<sequence length="225" mass="22787">MLFLAIESSTDAGSVALWRDGQITERHCAPGQPSSATLLPLVAELLADAGVTFADLEAVAFGAGPGSFTGLRVACGVAQGLAFAHDLPVVPVGTLEAMAAAVPAARVAVCLDARMNEVYYGLFVDGAAVGPIGVYPPAAVPLPVGEGWVAAGNALAAYPALVEHLQGHVGSMQPEILPTAAAVARLAAPRLERAEGIDAGDALPVYIRDKVAFTVAERLAQGGKA</sequence>
<dbReference type="InterPro" id="IPR043129">
    <property type="entry name" value="ATPase_NBD"/>
</dbReference>
<feature type="domain" description="Gcp-like" evidence="1">
    <location>
        <begin position="35"/>
        <end position="121"/>
    </location>
</feature>
<dbReference type="Gene3D" id="3.30.420.40">
    <property type="match status" value="2"/>
</dbReference>
<dbReference type="InterPro" id="IPR000905">
    <property type="entry name" value="Gcp-like_dom"/>
</dbReference>
<dbReference type="PANTHER" id="PTHR11735">
    <property type="entry name" value="TRNA N6-ADENOSINE THREONYLCARBAMOYLTRANSFERASE"/>
    <property type="match status" value="1"/>
</dbReference>
<dbReference type="PANTHER" id="PTHR11735:SF11">
    <property type="entry name" value="TRNA THREONYLCARBAMOYLADENOSINE BIOSYNTHESIS PROTEIN TSAB"/>
    <property type="match status" value="1"/>
</dbReference>
<protein>
    <submittedName>
        <fullName evidence="2">tRNA (Adenosine(37)-N6)-threonylcarbamoyltransferase complex dimerization subunit type 1 TsaB</fullName>
    </submittedName>
</protein>
<name>A0A9D7PRC0_9PROT</name>
<dbReference type="GO" id="GO:0002949">
    <property type="term" value="P:tRNA threonylcarbamoyladenosine modification"/>
    <property type="evidence" value="ECO:0007669"/>
    <property type="project" value="InterPro"/>
</dbReference>
<comment type="caution">
    <text evidence="2">The sequence shown here is derived from an EMBL/GenBank/DDBJ whole genome shotgun (WGS) entry which is preliminary data.</text>
</comment>
<dbReference type="SUPFAM" id="SSF53067">
    <property type="entry name" value="Actin-like ATPase domain"/>
    <property type="match status" value="2"/>
</dbReference>
<evidence type="ECO:0000259" key="1">
    <source>
        <dbReference type="Pfam" id="PF00814"/>
    </source>
</evidence>
<dbReference type="EMBL" id="JADJUC010000001">
    <property type="protein sequence ID" value="MBK8522794.1"/>
    <property type="molecule type" value="Genomic_DNA"/>
</dbReference>
<dbReference type="CDD" id="cd24032">
    <property type="entry name" value="ASKHA_NBD_TsaB"/>
    <property type="match status" value="1"/>
</dbReference>
<evidence type="ECO:0000313" key="3">
    <source>
        <dbReference type="Proteomes" id="UP000886689"/>
    </source>
</evidence>
<dbReference type="Pfam" id="PF00814">
    <property type="entry name" value="TsaD"/>
    <property type="match status" value="1"/>
</dbReference>
<organism evidence="2 3">
    <name type="scientific">Candidatus Proximibacter danicus</name>
    <dbReference type="NCBI Taxonomy" id="2954365"/>
    <lineage>
        <taxon>Bacteria</taxon>
        <taxon>Pseudomonadati</taxon>
        <taxon>Pseudomonadota</taxon>
        <taxon>Betaproteobacteria</taxon>
        <taxon>Candidatus Proximibacter</taxon>
    </lineage>
</organism>
<dbReference type="Proteomes" id="UP000886689">
    <property type="component" value="Unassembled WGS sequence"/>
</dbReference>
<dbReference type="GO" id="GO:0005829">
    <property type="term" value="C:cytosol"/>
    <property type="evidence" value="ECO:0007669"/>
    <property type="project" value="TreeGrafter"/>
</dbReference>